<proteinExistence type="predicted"/>
<evidence type="ECO:0000313" key="1">
    <source>
        <dbReference type="EMBL" id="KAL1519509.1"/>
    </source>
</evidence>
<reference evidence="1 2" key="1">
    <citation type="journal article" date="2024" name="Science">
        <title>Giant polyketide synthase enzymes in the biosynthesis of giant marine polyether toxins.</title>
        <authorList>
            <person name="Fallon T.R."/>
            <person name="Shende V.V."/>
            <person name="Wierzbicki I.H."/>
            <person name="Pendleton A.L."/>
            <person name="Watervoot N.F."/>
            <person name="Auber R.P."/>
            <person name="Gonzalez D.J."/>
            <person name="Wisecaver J.H."/>
            <person name="Moore B.S."/>
        </authorList>
    </citation>
    <scope>NUCLEOTIDE SEQUENCE [LARGE SCALE GENOMIC DNA]</scope>
    <source>
        <strain evidence="1 2">12B1</strain>
    </source>
</reference>
<keyword evidence="2" id="KW-1185">Reference proteome</keyword>
<dbReference type="Proteomes" id="UP001515480">
    <property type="component" value="Unassembled WGS sequence"/>
</dbReference>
<dbReference type="EMBL" id="JBGBPQ010000009">
    <property type="protein sequence ID" value="KAL1519509.1"/>
    <property type="molecule type" value="Genomic_DNA"/>
</dbReference>
<accession>A0AB34JCM4</accession>
<protein>
    <submittedName>
        <fullName evidence="1">Uncharacterized protein</fullName>
    </submittedName>
</protein>
<sequence>MDDGAITSTAKRAAKTLEDSITGNASTDVFDSRVRAVAALQAIFRKSVGSPASRRLDDKEPCAWLALAGKCKEKACKSCASGLEFDAATIQAIKARCAAGLFDGAKQPVKDPG</sequence>
<name>A0AB34JCM4_PRYPA</name>
<gene>
    <name evidence="1" type="ORF">AB1Y20_023025</name>
</gene>
<evidence type="ECO:0000313" key="2">
    <source>
        <dbReference type="Proteomes" id="UP001515480"/>
    </source>
</evidence>
<dbReference type="AlphaFoldDB" id="A0AB34JCM4"/>
<organism evidence="1 2">
    <name type="scientific">Prymnesium parvum</name>
    <name type="common">Toxic golden alga</name>
    <dbReference type="NCBI Taxonomy" id="97485"/>
    <lineage>
        <taxon>Eukaryota</taxon>
        <taxon>Haptista</taxon>
        <taxon>Haptophyta</taxon>
        <taxon>Prymnesiophyceae</taxon>
        <taxon>Prymnesiales</taxon>
        <taxon>Prymnesiaceae</taxon>
        <taxon>Prymnesium</taxon>
    </lineage>
</organism>
<comment type="caution">
    <text evidence="1">The sequence shown here is derived from an EMBL/GenBank/DDBJ whole genome shotgun (WGS) entry which is preliminary data.</text>
</comment>